<dbReference type="PANTHER" id="PTHR47967:SF46">
    <property type="entry name" value="ASPARTIC PROTEINASE NEPENTHESIN-1"/>
    <property type="match status" value="1"/>
</dbReference>
<comment type="similarity">
    <text evidence="1">Belongs to the peptidase A1 family.</text>
</comment>
<dbReference type="EMBL" id="JRKL02008411">
    <property type="protein sequence ID" value="KAF3946922.1"/>
    <property type="molecule type" value="Genomic_DNA"/>
</dbReference>
<dbReference type="GO" id="GO:0004190">
    <property type="term" value="F:aspartic-type endopeptidase activity"/>
    <property type="evidence" value="ECO:0007669"/>
    <property type="project" value="UniProtKB-KW"/>
</dbReference>
<evidence type="ECO:0000256" key="4">
    <source>
        <dbReference type="ARBA" id="ARBA00022801"/>
    </source>
</evidence>
<dbReference type="Pfam" id="PF14541">
    <property type="entry name" value="TAXi_C"/>
    <property type="match status" value="1"/>
</dbReference>
<keyword evidence="5" id="KW-0325">Glycoprotein</keyword>
<accession>A0A8J4QCG3</accession>
<dbReference type="PANTHER" id="PTHR47967">
    <property type="entry name" value="OS07G0603500 PROTEIN-RELATED"/>
    <property type="match status" value="1"/>
</dbReference>
<dbReference type="Gene3D" id="2.40.70.10">
    <property type="entry name" value="Acid Proteases"/>
    <property type="match status" value="2"/>
</dbReference>
<dbReference type="InterPro" id="IPR034161">
    <property type="entry name" value="Pepsin-like_plant"/>
</dbReference>
<dbReference type="GO" id="GO:0006508">
    <property type="term" value="P:proteolysis"/>
    <property type="evidence" value="ECO:0007669"/>
    <property type="project" value="UniProtKB-KW"/>
</dbReference>
<keyword evidence="10" id="KW-1185">Reference proteome</keyword>
<dbReference type="InterPro" id="IPR021109">
    <property type="entry name" value="Peptidase_aspartic_dom_sf"/>
</dbReference>
<evidence type="ECO:0000313" key="9">
    <source>
        <dbReference type="EMBL" id="KAF3946922.1"/>
    </source>
</evidence>
<dbReference type="Proteomes" id="UP000737018">
    <property type="component" value="Unassembled WGS sequence"/>
</dbReference>
<proteinExistence type="inferred from homology"/>
<evidence type="ECO:0000256" key="2">
    <source>
        <dbReference type="ARBA" id="ARBA00022670"/>
    </source>
</evidence>
<dbReference type="SUPFAM" id="SSF50630">
    <property type="entry name" value="Acid proteases"/>
    <property type="match status" value="1"/>
</dbReference>
<comment type="caution">
    <text evidence="9">The sequence shown here is derived from an EMBL/GenBank/DDBJ whole genome shotgun (WGS) entry which is preliminary data.</text>
</comment>
<feature type="chain" id="PRO_5035201818" description="Peptidase A1 domain-containing protein" evidence="7">
    <location>
        <begin position="29"/>
        <end position="461"/>
    </location>
</feature>
<dbReference type="InterPro" id="IPR051708">
    <property type="entry name" value="Plant_Aspart_Prot_A1"/>
</dbReference>
<evidence type="ECO:0000256" key="7">
    <source>
        <dbReference type="SAM" id="SignalP"/>
    </source>
</evidence>
<reference evidence="9" key="1">
    <citation type="submission" date="2020-03" db="EMBL/GenBank/DDBJ databases">
        <title>Castanea mollissima Vanexum genome sequencing.</title>
        <authorList>
            <person name="Staton M."/>
        </authorList>
    </citation>
    <scope>NUCLEOTIDE SEQUENCE</scope>
    <source>
        <tissue evidence="9">Leaf</tissue>
    </source>
</reference>
<dbReference type="CDD" id="cd05476">
    <property type="entry name" value="pepsin_A_like_plant"/>
    <property type="match status" value="1"/>
</dbReference>
<evidence type="ECO:0000256" key="1">
    <source>
        <dbReference type="ARBA" id="ARBA00007447"/>
    </source>
</evidence>
<protein>
    <recommendedName>
        <fullName evidence="8">Peptidase A1 domain-containing protein</fullName>
    </recommendedName>
</protein>
<feature type="signal peptide" evidence="7">
    <location>
        <begin position="1"/>
        <end position="28"/>
    </location>
</feature>
<evidence type="ECO:0000256" key="3">
    <source>
        <dbReference type="ARBA" id="ARBA00022750"/>
    </source>
</evidence>
<gene>
    <name evidence="9" type="ORF">CMV_026867</name>
</gene>
<dbReference type="PRINTS" id="PR00792">
    <property type="entry name" value="PEPSIN"/>
</dbReference>
<dbReference type="InterPro" id="IPR032799">
    <property type="entry name" value="TAXi_C"/>
</dbReference>
<keyword evidence="4" id="KW-0378">Hydrolase</keyword>
<dbReference type="InterPro" id="IPR032861">
    <property type="entry name" value="TAXi_N"/>
</dbReference>
<evidence type="ECO:0000256" key="5">
    <source>
        <dbReference type="ARBA" id="ARBA00023180"/>
    </source>
</evidence>
<dbReference type="Pfam" id="PF14543">
    <property type="entry name" value="TAXi_N"/>
    <property type="match status" value="1"/>
</dbReference>
<dbReference type="InterPro" id="IPR033121">
    <property type="entry name" value="PEPTIDASE_A1"/>
</dbReference>
<dbReference type="FunFam" id="2.40.70.10:FF:000033">
    <property type="entry name" value="Aspartyl protease family protein"/>
    <property type="match status" value="1"/>
</dbReference>
<sequence length="461" mass="50667">MVSLSPLSLLLLLLRLLFLFTLTHLSTSQNTTTKHYYLKLPLLHKTPPPSPSQSLLHDSLRLSHLHHHHRHHHLHGLTSPVISGASSGSGQYFISLLLGTPPQPLLLIADTASDLIWTHCSASTHHNNPHNPIFFPRLSASFKPHHCFHPSCKLVPNPPNSHCNTSSTLHTPCLFNYSYADSSSSSGFFSTETASFLSKHKHQHKPTNLTLSFGCGFRVSGTEFNSAQGVMGLGRGPISFTSQLGRRFGNKFSYCLKDYTLSPPPTSYLTIGGGGETQNDNVVSSKMKFTPLVVNPLSPSFYYIGIKSVSVDGAKLRIRPSVWSIDDNGNGGTVIDSGTTLTFLAEEAYGEVVTAIRRRVRNLTVPSPTPGFELCVNESKLVKGMSLPRLKFELVGNSAFSPPQRNYFIATEERVMCLAIQPVNSETGFSVIGNLMQQGFLLEFDRDRSRLGFSRHGCDVP</sequence>
<feature type="domain" description="Peptidase A1" evidence="8">
    <location>
        <begin position="92"/>
        <end position="454"/>
    </location>
</feature>
<dbReference type="PROSITE" id="PS51767">
    <property type="entry name" value="PEPTIDASE_A1"/>
    <property type="match status" value="1"/>
</dbReference>
<keyword evidence="7" id="KW-0732">Signal</keyword>
<keyword evidence="2" id="KW-0645">Protease</keyword>
<feature type="active site" evidence="6">
    <location>
        <position position="336"/>
    </location>
</feature>
<evidence type="ECO:0000256" key="6">
    <source>
        <dbReference type="PIRSR" id="PIRSR601461-1"/>
    </source>
</evidence>
<name>A0A8J4QCG3_9ROSI</name>
<organism evidence="9 10">
    <name type="scientific">Castanea mollissima</name>
    <name type="common">Chinese chestnut</name>
    <dbReference type="NCBI Taxonomy" id="60419"/>
    <lineage>
        <taxon>Eukaryota</taxon>
        <taxon>Viridiplantae</taxon>
        <taxon>Streptophyta</taxon>
        <taxon>Embryophyta</taxon>
        <taxon>Tracheophyta</taxon>
        <taxon>Spermatophyta</taxon>
        <taxon>Magnoliopsida</taxon>
        <taxon>eudicotyledons</taxon>
        <taxon>Gunneridae</taxon>
        <taxon>Pentapetalae</taxon>
        <taxon>rosids</taxon>
        <taxon>fabids</taxon>
        <taxon>Fagales</taxon>
        <taxon>Fagaceae</taxon>
        <taxon>Castanea</taxon>
    </lineage>
</organism>
<dbReference type="AlphaFoldDB" id="A0A8J4QCG3"/>
<keyword evidence="3" id="KW-0064">Aspartyl protease</keyword>
<evidence type="ECO:0000313" key="10">
    <source>
        <dbReference type="Proteomes" id="UP000737018"/>
    </source>
</evidence>
<evidence type="ECO:0000259" key="8">
    <source>
        <dbReference type="PROSITE" id="PS51767"/>
    </source>
</evidence>
<dbReference type="OrthoDB" id="2747330at2759"/>
<dbReference type="InterPro" id="IPR001461">
    <property type="entry name" value="Aspartic_peptidase_A1"/>
</dbReference>
<feature type="active site" evidence="6">
    <location>
        <position position="110"/>
    </location>
</feature>